<feature type="region of interest" description="Disordered" evidence="1">
    <location>
        <begin position="1"/>
        <end position="42"/>
    </location>
</feature>
<feature type="region of interest" description="Disordered" evidence="1">
    <location>
        <begin position="126"/>
        <end position="256"/>
    </location>
</feature>
<sequence length="288" mass="31154">MRRTPAGAPLSRNMTTQGRGERDSSALRAVSRGDGEDEGGRQGRKLLLLLLGKEQDARGACTTVAAWAEHATAADPQGLFSDSERARIICRPSLSVSSSSKICSTSSSLSFEASSFVSALEVSASSSNTQPSSSEAEKAMGPKPFSGSPDAKLPSAKSSSANSSFGWLQRRLLHPHPRLFSPRGRGEQRKKGNGGEEEREETEREKGQGRTGAGGSRQGCRRMKTRSGHREEEGHGKEGQQGREEDEGGGHGGVDHCARREQESACECPSQRHNLARTVWWHLIWMAW</sequence>
<proteinExistence type="predicted"/>
<gene>
    <name evidence="2" type="ORF">PCOR1329_LOCUS70396</name>
</gene>
<feature type="compositionally biased region" description="Basic and acidic residues" evidence="1">
    <location>
        <begin position="19"/>
        <end position="41"/>
    </location>
</feature>
<reference evidence="2" key="1">
    <citation type="submission" date="2023-10" db="EMBL/GenBank/DDBJ databases">
        <authorList>
            <person name="Chen Y."/>
            <person name="Shah S."/>
            <person name="Dougan E. K."/>
            <person name="Thang M."/>
            <person name="Chan C."/>
        </authorList>
    </citation>
    <scope>NUCLEOTIDE SEQUENCE [LARGE SCALE GENOMIC DNA]</scope>
</reference>
<dbReference type="Proteomes" id="UP001189429">
    <property type="component" value="Unassembled WGS sequence"/>
</dbReference>
<feature type="compositionally biased region" description="Low complexity" evidence="1">
    <location>
        <begin position="148"/>
        <end position="164"/>
    </location>
</feature>
<name>A0ABN9WXZ0_9DINO</name>
<protein>
    <submittedName>
        <fullName evidence="2">Uncharacterized protein</fullName>
    </submittedName>
</protein>
<evidence type="ECO:0000313" key="3">
    <source>
        <dbReference type="Proteomes" id="UP001189429"/>
    </source>
</evidence>
<feature type="compositionally biased region" description="Basic and acidic residues" evidence="1">
    <location>
        <begin position="228"/>
        <end position="243"/>
    </location>
</feature>
<evidence type="ECO:0000313" key="2">
    <source>
        <dbReference type="EMBL" id="CAK0890070.1"/>
    </source>
</evidence>
<feature type="compositionally biased region" description="Basic and acidic residues" evidence="1">
    <location>
        <begin position="184"/>
        <end position="208"/>
    </location>
</feature>
<evidence type="ECO:0000256" key="1">
    <source>
        <dbReference type="SAM" id="MobiDB-lite"/>
    </source>
</evidence>
<keyword evidence="3" id="KW-1185">Reference proteome</keyword>
<organism evidence="2 3">
    <name type="scientific">Prorocentrum cordatum</name>
    <dbReference type="NCBI Taxonomy" id="2364126"/>
    <lineage>
        <taxon>Eukaryota</taxon>
        <taxon>Sar</taxon>
        <taxon>Alveolata</taxon>
        <taxon>Dinophyceae</taxon>
        <taxon>Prorocentrales</taxon>
        <taxon>Prorocentraceae</taxon>
        <taxon>Prorocentrum</taxon>
    </lineage>
</organism>
<comment type="caution">
    <text evidence="2">The sequence shown here is derived from an EMBL/GenBank/DDBJ whole genome shotgun (WGS) entry which is preliminary data.</text>
</comment>
<dbReference type="EMBL" id="CAUYUJ010019293">
    <property type="protein sequence ID" value="CAK0890070.1"/>
    <property type="molecule type" value="Genomic_DNA"/>
</dbReference>
<accession>A0ABN9WXZ0</accession>